<dbReference type="PROSITE" id="PS51819">
    <property type="entry name" value="VOC"/>
    <property type="match status" value="1"/>
</dbReference>
<dbReference type="InterPro" id="IPR037523">
    <property type="entry name" value="VOC_core"/>
</dbReference>
<sequence length="163" mass="18171">MEPRKHAASHRRSRLPILGTGAPAVMTTRDRPVGRGRLDDMPLSLHHIVVDAHDLPALARFWAEVLGWRILSEREREVVIGLDETAPVGMCFMPVTDRKVVKNRLHLDLTTRAADREAEIERILALGARTVDVGQSGDESWTVLADPEGNEFCVVRPKETLIA</sequence>
<protein>
    <recommendedName>
        <fullName evidence="1">VOC domain-containing protein</fullName>
    </recommendedName>
</protein>
<evidence type="ECO:0000313" key="3">
    <source>
        <dbReference type="Proteomes" id="UP001499987"/>
    </source>
</evidence>
<organism evidence="2 3">
    <name type="scientific">Kitasatospora arboriphila</name>
    <dbReference type="NCBI Taxonomy" id="258052"/>
    <lineage>
        <taxon>Bacteria</taxon>
        <taxon>Bacillati</taxon>
        <taxon>Actinomycetota</taxon>
        <taxon>Actinomycetes</taxon>
        <taxon>Kitasatosporales</taxon>
        <taxon>Streptomycetaceae</taxon>
        <taxon>Kitasatospora</taxon>
    </lineage>
</organism>
<proteinExistence type="predicted"/>
<dbReference type="SUPFAM" id="SSF54593">
    <property type="entry name" value="Glyoxalase/Bleomycin resistance protein/Dihydroxybiphenyl dioxygenase"/>
    <property type="match status" value="1"/>
</dbReference>
<dbReference type="Gene3D" id="3.10.180.10">
    <property type="entry name" value="2,3-Dihydroxybiphenyl 1,2-Dioxygenase, domain 1"/>
    <property type="match status" value="1"/>
</dbReference>
<dbReference type="Proteomes" id="UP001499987">
    <property type="component" value="Unassembled WGS sequence"/>
</dbReference>
<feature type="domain" description="VOC" evidence="1">
    <location>
        <begin position="44"/>
        <end position="157"/>
    </location>
</feature>
<reference evidence="3" key="1">
    <citation type="journal article" date="2019" name="Int. J. Syst. Evol. Microbiol.">
        <title>The Global Catalogue of Microorganisms (GCM) 10K type strain sequencing project: providing services to taxonomists for standard genome sequencing and annotation.</title>
        <authorList>
            <consortium name="The Broad Institute Genomics Platform"/>
            <consortium name="The Broad Institute Genome Sequencing Center for Infectious Disease"/>
            <person name="Wu L."/>
            <person name="Ma J."/>
        </authorList>
    </citation>
    <scope>NUCLEOTIDE SEQUENCE [LARGE SCALE GENOMIC DNA]</scope>
    <source>
        <strain evidence="3">JCM 13002</strain>
    </source>
</reference>
<dbReference type="CDD" id="cd06587">
    <property type="entry name" value="VOC"/>
    <property type="match status" value="1"/>
</dbReference>
<dbReference type="InterPro" id="IPR041581">
    <property type="entry name" value="Glyoxalase_6"/>
</dbReference>
<dbReference type="InterPro" id="IPR029068">
    <property type="entry name" value="Glyas_Bleomycin-R_OHBP_Dase"/>
</dbReference>
<dbReference type="Pfam" id="PF18029">
    <property type="entry name" value="Glyoxalase_6"/>
    <property type="match status" value="1"/>
</dbReference>
<keyword evidence="3" id="KW-1185">Reference proteome</keyword>
<dbReference type="PANTHER" id="PTHR35908:SF1">
    <property type="entry name" value="CONSERVED PROTEIN"/>
    <property type="match status" value="1"/>
</dbReference>
<accession>A0ABP4EUI4</accession>
<comment type="caution">
    <text evidence="2">The sequence shown here is derived from an EMBL/GenBank/DDBJ whole genome shotgun (WGS) entry which is preliminary data.</text>
</comment>
<evidence type="ECO:0000313" key="2">
    <source>
        <dbReference type="EMBL" id="GAA1122822.1"/>
    </source>
</evidence>
<dbReference type="PANTHER" id="PTHR35908">
    <property type="entry name" value="HYPOTHETICAL FUSION PROTEIN"/>
    <property type="match status" value="1"/>
</dbReference>
<gene>
    <name evidence="2" type="ORF">GCM10009663_72670</name>
</gene>
<evidence type="ECO:0000259" key="1">
    <source>
        <dbReference type="PROSITE" id="PS51819"/>
    </source>
</evidence>
<dbReference type="EMBL" id="BAAALD010000134">
    <property type="protein sequence ID" value="GAA1122822.1"/>
    <property type="molecule type" value="Genomic_DNA"/>
</dbReference>
<name>A0ABP4EUI4_9ACTN</name>